<dbReference type="InterPro" id="IPR035093">
    <property type="entry name" value="RelE/ParE_toxin_dom_sf"/>
</dbReference>
<organism evidence="2 3">
    <name type="scientific">Methylocystis rosea</name>
    <dbReference type="NCBI Taxonomy" id="173366"/>
    <lineage>
        <taxon>Bacteria</taxon>
        <taxon>Pseudomonadati</taxon>
        <taxon>Pseudomonadota</taxon>
        <taxon>Alphaproteobacteria</taxon>
        <taxon>Hyphomicrobiales</taxon>
        <taxon>Methylocystaceae</taxon>
        <taxon>Methylocystis</taxon>
    </lineage>
</organism>
<accession>A0A3G8MBZ5</accession>
<dbReference type="Gene3D" id="3.30.2310.20">
    <property type="entry name" value="RelE-like"/>
    <property type="match status" value="1"/>
</dbReference>
<keyword evidence="1" id="KW-1277">Toxin-antitoxin system</keyword>
<name>A0A3G8MBZ5_9HYPH</name>
<dbReference type="InterPro" id="IPR007712">
    <property type="entry name" value="RelE/ParE_toxin"/>
</dbReference>
<geneLocation type="plasmid" evidence="3">
    <name>pgw6_1</name>
</geneLocation>
<dbReference type="KEGG" id="mros:EHO51_18005"/>
<evidence type="ECO:0000313" key="3">
    <source>
        <dbReference type="Proteomes" id="UP000273982"/>
    </source>
</evidence>
<evidence type="ECO:0000256" key="1">
    <source>
        <dbReference type="ARBA" id="ARBA00022649"/>
    </source>
</evidence>
<keyword evidence="2" id="KW-0614">Plasmid</keyword>
<dbReference type="EMBL" id="CP034087">
    <property type="protein sequence ID" value="AZG78740.1"/>
    <property type="molecule type" value="Genomic_DNA"/>
</dbReference>
<gene>
    <name evidence="2" type="ORF">EHO51_18005</name>
</gene>
<dbReference type="Proteomes" id="UP000273982">
    <property type="component" value="Plasmid pGW6_1"/>
</dbReference>
<proteinExistence type="predicted"/>
<dbReference type="Pfam" id="PF05016">
    <property type="entry name" value="ParE_toxin"/>
    <property type="match status" value="1"/>
</dbReference>
<dbReference type="RefSeq" id="WP_124740251.1">
    <property type="nucleotide sequence ID" value="NZ_CP034087.1"/>
</dbReference>
<evidence type="ECO:0000313" key="2">
    <source>
        <dbReference type="EMBL" id="AZG78740.1"/>
    </source>
</evidence>
<reference evidence="2 3" key="1">
    <citation type="submission" date="2018-11" db="EMBL/GenBank/DDBJ databases">
        <title>Genome squencing of methanotrophic bacteria isolated from alkaline groundwater in Korea.</title>
        <authorList>
            <person name="Nguyen L.N."/>
        </authorList>
    </citation>
    <scope>NUCLEOTIDE SEQUENCE [LARGE SCALE GENOMIC DNA]</scope>
    <source>
        <strain evidence="2 3">GW6</strain>
        <plasmid evidence="3">pgw6_1</plasmid>
    </source>
</reference>
<sequence length="99" mass="11566">MKRREVEYALQADEDFGWLYDLIAEVSSATRALAYVERLRAFCDRLDYASERGMRRDDIRPGLRIIGFERRVTVAFTVEAERVVVLRLFYGGANWEDAL</sequence>
<protein>
    <submittedName>
        <fullName evidence="2">Type II toxin-antitoxin system RelE/ParE family toxin</fullName>
    </submittedName>
</protein>
<dbReference type="AlphaFoldDB" id="A0A3G8MBZ5"/>